<dbReference type="Gene3D" id="3.10.50.40">
    <property type="match status" value="2"/>
</dbReference>
<sequence>MKSMLKYVAAAACAVALVACGGGPKTTTVAVAPQPDYKLTTTATGTGNIAEAGDTIVFNYVGYLYDATKADGKGAKVESSVDRNQPFSGTVGVGALKDNGVVMTGWDQALLGMQAGGKRTAVLPANLAYGVYALDAQAAVNGNTYAAIPANSPLVFDFEMLSVTKKVTIPSVPPPTVTTITDVTVGTGTVVTAGSKVNVRYTGWLYDGTRANFKGTQFDSNATSTTYLQVTVGTGVIAGFSTGLTGMQVGGKRTVIIPPDQGYGATAQTTSNGTIPANSTLVFDIEVISFQ</sequence>
<evidence type="ECO:0000256" key="3">
    <source>
        <dbReference type="ARBA" id="ARBA00023110"/>
    </source>
</evidence>
<dbReference type="InterPro" id="IPR001179">
    <property type="entry name" value="PPIase_FKBP_dom"/>
</dbReference>
<dbReference type="EMBL" id="SPVG01000072">
    <property type="protein sequence ID" value="TFW27277.1"/>
    <property type="molecule type" value="Genomic_DNA"/>
</dbReference>
<evidence type="ECO:0000256" key="4">
    <source>
        <dbReference type="ARBA" id="ARBA00023235"/>
    </source>
</evidence>
<dbReference type="PANTHER" id="PTHR43811:SF19">
    <property type="entry name" value="39 KDA FK506-BINDING NUCLEAR PROTEIN"/>
    <property type="match status" value="1"/>
</dbReference>
<comment type="catalytic activity">
    <reaction evidence="1 5 6">
        <text>[protein]-peptidylproline (omega=180) = [protein]-peptidylproline (omega=0)</text>
        <dbReference type="Rhea" id="RHEA:16237"/>
        <dbReference type="Rhea" id="RHEA-COMP:10747"/>
        <dbReference type="Rhea" id="RHEA-COMP:10748"/>
        <dbReference type="ChEBI" id="CHEBI:83833"/>
        <dbReference type="ChEBI" id="CHEBI:83834"/>
        <dbReference type="EC" id="5.2.1.8"/>
    </reaction>
</comment>
<feature type="chain" id="PRO_5021286188" description="Peptidyl-prolyl cis-trans isomerase" evidence="7">
    <location>
        <begin position="22"/>
        <end position="291"/>
    </location>
</feature>
<feature type="domain" description="PPIase FKBP-type" evidence="8">
    <location>
        <begin position="194"/>
        <end position="291"/>
    </location>
</feature>
<evidence type="ECO:0000313" key="10">
    <source>
        <dbReference type="Proteomes" id="UP000297729"/>
    </source>
</evidence>
<gene>
    <name evidence="9" type="ORF">E4L98_07465</name>
</gene>
<proteinExistence type="inferred from homology"/>
<keyword evidence="7" id="KW-0732">Signal</keyword>
<keyword evidence="3 5" id="KW-0697">Rotamase</keyword>
<organism evidence="9 10">
    <name type="scientific">Duganella callida</name>
    <dbReference type="NCBI Taxonomy" id="2561932"/>
    <lineage>
        <taxon>Bacteria</taxon>
        <taxon>Pseudomonadati</taxon>
        <taxon>Pseudomonadota</taxon>
        <taxon>Betaproteobacteria</taxon>
        <taxon>Burkholderiales</taxon>
        <taxon>Oxalobacteraceae</taxon>
        <taxon>Telluria group</taxon>
        <taxon>Duganella</taxon>
    </lineage>
</organism>
<evidence type="ECO:0000256" key="2">
    <source>
        <dbReference type="ARBA" id="ARBA00006577"/>
    </source>
</evidence>
<dbReference type="Proteomes" id="UP000297729">
    <property type="component" value="Unassembled WGS sequence"/>
</dbReference>
<keyword evidence="4 5" id="KW-0413">Isomerase</keyword>
<evidence type="ECO:0000313" key="9">
    <source>
        <dbReference type="EMBL" id="TFW27277.1"/>
    </source>
</evidence>
<evidence type="ECO:0000256" key="5">
    <source>
        <dbReference type="PROSITE-ProRule" id="PRU00277"/>
    </source>
</evidence>
<reference evidence="9 10" key="1">
    <citation type="submission" date="2019-03" db="EMBL/GenBank/DDBJ databases">
        <title>Draft Genome Sequence of Duganella callidus sp. nov., a Novel Duganella Species Isolated from Cultivated Soil.</title>
        <authorList>
            <person name="Raths R."/>
            <person name="Peta V."/>
            <person name="Bucking H."/>
        </authorList>
    </citation>
    <scope>NUCLEOTIDE SEQUENCE [LARGE SCALE GENOMIC DNA]</scope>
    <source>
        <strain evidence="9 10">DN04</strain>
    </source>
</reference>
<keyword evidence="10" id="KW-1185">Reference proteome</keyword>
<dbReference type="SUPFAM" id="SSF54534">
    <property type="entry name" value="FKBP-like"/>
    <property type="match status" value="2"/>
</dbReference>
<dbReference type="InterPro" id="IPR046357">
    <property type="entry name" value="PPIase_dom_sf"/>
</dbReference>
<dbReference type="EC" id="5.2.1.8" evidence="6"/>
<accession>A0A4Y9SP35</accession>
<dbReference type="Pfam" id="PF00254">
    <property type="entry name" value="FKBP_C"/>
    <property type="match status" value="2"/>
</dbReference>
<evidence type="ECO:0000256" key="6">
    <source>
        <dbReference type="RuleBase" id="RU003915"/>
    </source>
</evidence>
<evidence type="ECO:0000256" key="1">
    <source>
        <dbReference type="ARBA" id="ARBA00000971"/>
    </source>
</evidence>
<dbReference type="PROSITE" id="PS51257">
    <property type="entry name" value="PROKAR_LIPOPROTEIN"/>
    <property type="match status" value="1"/>
</dbReference>
<comment type="caution">
    <text evidence="9">The sequence shown here is derived from an EMBL/GenBank/DDBJ whole genome shotgun (WGS) entry which is preliminary data.</text>
</comment>
<evidence type="ECO:0000259" key="8">
    <source>
        <dbReference type="PROSITE" id="PS50059"/>
    </source>
</evidence>
<dbReference type="OrthoDB" id="280278at2"/>
<dbReference type="AlphaFoldDB" id="A0A4Y9SP35"/>
<protein>
    <recommendedName>
        <fullName evidence="6">Peptidyl-prolyl cis-trans isomerase</fullName>
        <ecNumber evidence="6">5.2.1.8</ecNumber>
    </recommendedName>
</protein>
<dbReference type="GO" id="GO:0003755">
    <property type="term" value="F:peptidyl-prolyl cis-trans isomerase activity"/>
    <property type="evidence" value="ECO:0007669"/>
    <property type="project" value="UniProtKB-UniRule"/>
</dbReference>
<dbReference type="PANTHER" id="PTHR43811">
    <property type="entry name" value="FKBP-TYPE PEPTIDYL-PROLYL CIS-TRANS ISOMERASE FKPA"/>
    <property type="match status" value="1"/>
</dbReference>
<feature type="domain" description="PPIase FKBP-type" evidence="8">
    <location>
        <begin position="53"/>
        <end position="164"/>
    </location>
</feature>
<evidence type="ECO:0000256" key="7">
    <source>
        <dbReference type="SAM" id="SignalP"/>
    </source>
</evidence>
<name>A0A4Y9SP35_9BURK</name>
<dbReference type="PROSITE" id="PS50059">
    <property type="entry name" value="FKBP_PPIASE"/>
    <property type="match status" value="2"/>
</dbReference>
<feature type="signal peptide" evidence="7">
    <location>
        <begin position="1"/>
        <end position="21"/>
    </location>
</feature>
<comment type="similarity">
    <text evidence="2 6">Belongs to the FKBP-type PPIase family.</text>
</comment>